<evidence type="ECO:0000313" key="10">
    <source>
        <dbReference type="Proteomes" id="UP000028549"/>
    </source>
</evidence>
<feature type="transmembrane region" description="Helical" evidence="8">
    <location>
        <begin position="238"/>
        <end position="259"/>
    </location>
</feature>
<dbReference type="AlphaFoldDB" id="A0A084GXU8"/>
<dbReference type="GO" id="GO:0009103">
    <property type="term" value="P:lipopolysaccharide biosynthetic process"/>
    <property type="evidence" value="ECO:0007669"/>
    <property type="project" value="TreeGrafter"/>
</dbReference>
<feature type="transmembrane region" description="Helical" evidence="8">
    <location>
        <begin position="314"/>
        <end position="337"/>
    </location>
</feature>
<reference evidence="9 10" key="1">
    <citation type="journal article" date="2005" name="Int. J. Syst. Evol. Microbiol.">
        <title>Bacillus cibi sp. nov., isolated from jeotgal, a traditional Korean fermented seafood.</title>
        <authorList>
            <person name="Yoon J.H."/>
            <person name="Lee C.H."/>
            <person name="Oh T.K."/>
        </authorList>
    </citation>
    <scope>NUCLEOTIDE SEQUENCE [LARGE SCALE GENOMIC DNA]</scope>
    <source>
        <strain evidence="9 10">DSM 16189</strain>
    </source>
</reference>
<evidence type="ECO:0000313" key="9">
    <source>
        <dbReference type="EMBL" id="KEZ52160.1"/>
    </source>
</evidence>
<evidence type="ECO:0000256" key="3">
    <source>
        <dbReference type="ARBA" id="ARBA00022679"/>
    </source>
</evidence>
<proteinExistence type="predicted"/>
<evidence type="ECO:0000256" key="4">
    <source>
        <dbReference type="ARBA" id="ARBA00022692"/>
    </source>
</evidence>
<dbReference type="STRING" id="246786.GS18_0213855"/>
<dbReference type="PANTHER" id="PTHR22926:SF3">
    <property type="entry name" value="UNDECAPRENYL-PHOSPHATE ALPHA-N-ACETYLGLUCOSAMINYL 1-PHOSPHATE TRANSFERASE"/>
    <property type="match status" value="1"/>
</dbReference>
<feature type="transmembrane region" description="Helical" evidence="8">
    <location>
        <begin position="6"/>
        <end position="29"/>
    </location>
</feature>
<dbReference type="GO" id="GO:0046872">
    <property type="term" value="F:metal ion binding"/>
    <property type="evidence" value="ECO:0007669"/>
    <property type="project" value="UniProtKB-KW"/>
</dbReference>
<keyword evidence="7" id="KW-0479">Metal-binding</keyword>
<keyword evidence="10" id="KW-1185">Reference proteome</keyword>
<feature type="transmembrane region" description="Helical" evidence="8">
    <location>
        <begin position="50"/>
        <end position="67"/>
    </location>
</feature>
<dbReference type="RefSeq" id="WP_029566989.1">
    <property type="nucleotide sequence ID" value="NZ_JNVC02000005.1"/>
</dbReference>
<dbReference type="EMBL" id="JNVC02000005">
    <property type="protein sequence ID" value="KEZ52160.1"/>
    <property type="molecule type" value="Genomic_DNA"/>
</dbReference>
<gene>
    <name evidence="9" type="ORF">GS18_0213855</name>
</gene>
<keyword evidence="7" id="KW-0460">Magnesium</keyword>
<evidence type="ECO:0000256" key="8">
    <source>
        <dbReference type="SAM" id="Phobius"/>
    </source>
</evidence>
<keyword evidence="4 8" id="KW-0812">Transmembrane</keyword>
<feature type="transmembrane region" description="Helical" evidence="8">
    <location>
        <begin position="133"/>
        <end position="153"/>
    </location>
</feature>
<evidence type="ECO:0000256" key="7">
    <source>
        <dbReference type="PIRSR" id="PIRSR600715-1"/>
    </source>
</evidence>
<feature type="binding site" evidence="7">
    <location>
        <position position="213"/>
    </location>
    <ligand>
        <name>Mg(2+)</name>
        <dbReference type="ChEBI" id="CHEBI:18420"/>
    </ligand>
</feature>
<dbReference type="GO" id="GO:0016780">
    <property type="term" value="F:phosphotransferase activity, for other substituted phosphate groups"/>
    <property type="evidence" value="ECO:0007669"/>
    <property type="project" value="InterPro"/>
</dbReference>
<keyword evidence="3 9" id="KW-0808">Transferase</keyword>
<dbReference type="Proteomes" id="UP000028549">
    <property type="component" value="Unassembled WGS sequence"/>
</dbReference>
<comment type="subcellular location">
    <subcellularLocation>
        <location evidence="1">Cell membrane</location>
        <topology evidence="1">Multi-pass membrane protein</topology>
    </subcellularLocation>
</comment>
<dbReference type="GO" id="GO:0005886">
    <property type="term" value="C:plasma membrane"/>
    <property type="evidence" value="ECO:0007669"/>
    <property type="project" value="UniProtKB-SubCell"/>
</dbReference>
<protein>
    <submittedName>
        <fullName evidence="9">Glycosyl transferase</fullName>
    </submittedName>
</protein>
<sequence length="360" mass="39478">MLLTSDQIIGFSIAFLIALCSTPFIIKFANKFGFVDLPNYRKVHTKEKPLIGGIAIIIGATAGLFYLQLSYSFMLPVMVGGAVILVVGLLDDKYDLSPKWKFAGQAVAASIVVFSGIKIDFFIIPFLGERIELGIFSYIIAILWIVAITNAINFMDGLDGLAAGISVISLLSILMLSINNGNMFVMSFTLVLIGSTLGFLPFNFYPSKIFLGDTGALFLGYCISVISILGLYKSVTMFSLGLPIIALAVPIFDTLFAILRRFLNKQKISSPDKSHIHHRLLAMGFSHRNTVLIIYAIGIVFGLSAVFFTRATLWLSFIVLVVLMVIFIILAELIGLIGQHKPILKAIDKLTGRKTNFSKE</sequence>
<feature type="transmembrane region" description="Helical" evidence="8">
    <location>
        <begin position="289"/>
        <end position="308"/>
    </location>
</feature>
<name>A0A084GXU8_METID</name>
<feature type="transmembrane region" description="Helical" evidence="8">
    <location>
        <begin position="102"/>
        <end position="127"/>
    </location>
</feature>
<dbReference type="CDD" id="cd06853">
    <property type="entry name" value="GT_WecA_like"/>
    <property type="match status" value="1"/>
</dbReference>
<evidence type="ECO:0000256" key="1">
    <source>
        <dbReference type="ARBA" id="ARBA00004651"/>
    </source>
</evidence>
<dbReference type="GO" id="GO:0044038">
    <property type="term" value="P:cell wall macromolecule biosynthetic process"/>
    <property type="evidence" value="ECO:0007669"/>
    <property type="project" value="TreeGrafter"/>
</dbReference>
<comment type="caution">
    <text evidence="9">The sequence shown here is derived from an EMBL/GenBank/DDBJ whole genome shotgun (WGS) entry which is preliminary data.</text>
</comment>
<evidence type="ECO:0000256" key="2">
    <source>
        <dbReference type="ARBA" id="ARBA00022475"/>
    </source>
</evidence>
<evidence type="ECO:0000256" key="5">
    <source>
        <dbReference type="ARBA" id="ARBA00022989"/>
    </source>
</evidence>
<keyword evidence="2" id="KW-1003">Cell membrane</keyword>
<dbReference type="OrthoDB" id="9783652at2"/>
<dbReference type="GO" id="GO:0071555">
    <property type="term" value="P:cell wall organization"/>
    <property type="evidence" value="ECO:0007669"/>
    <property type="project" value="TreeGrafter"/>
</dbReference>
<keyword evidence="5 8" id="KW-1133">Transmembrane helix</keyword>
<feature type="transmembrane region" description="Helical" evidence="8">
    <location>
        <begin position="184"/>
        <end position="202"/>
    </location>
</feature>
<accession>A0A084GXU8</accession>
<comment type="cofactor">
    <cofactor evidence="7">
        <name>Mg(2+)</name>
        <dbReference type="ChEBI" id="CHEBI:18420"/>
    </cofactor>
</comment>
<evidence type="ECO:0000256" key="6">
    <source>
        <dbReference type="ARBA" id="ARBA00023136"/>
    </source>
</evidence>
<organism evidence="9 10">
    <name type="scientific">Metabacillus indicus</name>
    <name type="common">Bacillus indicus</name>
    <dbReference type="NCBI Taxonomy" id="246786"/>
    <lineage>
        <taxon>Bacteria</taxon>
        <taxon>Bacillati</taxon>
        <taxon>Bacillota</taxon>
        <taxon>Bacilli</taxon>
        <taxon>Bacillales</taxon>
        <taxon>Bacillaceae</taxon>
        <taxon>Metabacillus</taxon>
    </lineage>
</organism>
<feature type="transmembrane region" description="Helical" evidence="8">
    <location>
        <begin position="160"/>
        <end position="178"/>
    </location>
</feature>
<feature type="transmembrane region" description="Helical" evidence="8">
    <location>
        <begin position="209"/>
        <end position="232"/>
    </location>
</feature>
<dbReference type="PANTHER" id="PTHR22926">
    <property type="entry name" value="PHOSPHO-N-ACETYLMURAMOYL-PENTAPEPTIDE-TRANSFERASE"/>
    <property type="match status" value="1"/>
</dbReference>
<feature type="binding site" evidence="7">
    <location>
        <position position="153"/>
    </location>
    <ligand>
        <name>Mg(2+)</name>
        <dbReference type="ChEBI" id="CHEBI:18420"/>
    </ligand>
</feature>
<keyword evidence="6 8" id="KW-0472">Membrane</keyword>
<dbReference type="Pfam" id="PF00953">
    <property type="entry name" value="Glycos_transf_4"/>
    <property type="match status" value="1"/>
</dbReference>
<dbReference type="InterPro" id="IPR000715">
    <property type="entry name" value="Glycosyl_transferase_4"/>
</dbReference>
<feature type="transmembrane region" description="Helical" evidence="8">
    <location>
        <begin position="73"/>
        <end position="90"/>
    </location>
</feature>